<dbReference type="SUPFAM" id="SSF54427">
    <property type="entry name" value="NTF2-like"/>
    <property type="match status" value="1"/>
</dbReference>
<dbReference type="AlphaFoldDB" id="A0A0F9TN56"/>
<dbReference type="InterPro" id="IPR037401">
    <property type="entry name" value="SnoaL-like"/>
</dbReference>
<dbReference type="Gene3D" id="3.10.450.50">
    <property type="match status" value="1"/>
</dbReference>
<organism evidence="2">
    <name type="scientific">marine sediment metagenome</name>
    <dbReference type="NCBI Taxonomy" id="412755"/>
    <lineage>
        <taxon>unclassified sequences</taxon>
        <taxon>metagenomes</taxon>
        <taxon>ecological metagenomes</taxon>
    </lineage>
</organism>
<proteinExistence type="predicted"/>
<dbReference type="EMBL" id="LAZR01000226">
    <property type="protein sequence ID" value="KKN80709.1"/>
    <property type="molecule type" value="Genomic_DNA"/>
</dbReference>
<dbReference type="InterPro" id="IPR032710">
    <property type="entry name" value="NTF2-like_dom_sf"/>
</dbReference>
<evidence type="ECO:0000313" key="2">
    <source>
        <dbReference type="EMBL" id="KKN80709.1"/>
    </source>
</evidence>
<gene>
    <name evidence="2" type="ORF">LCGC14_0326620</name>
</gene>
<dbReference type="Pfam" id="PF12680">
    <property type="entry name" value="SnoaL_2"/>
    <property type="match status" value="1"/>
</dbReference>
<name>A0A0F9TN56_9ZZZZ</name>
<comment type="caution">
    <text evidence="2">The sequence shown here is derived from an EMBL/GenBank/DDBJ whole genome shotgun (WGS) entry which is preliminary data.</text>
</comment>
<sequence>MADTDAKRAVVEEVMEAVMAGAGGTIARHFAPGAKVSQRSNAEQSDMPWFGRMEGEFELQGEEQARAFFDEMFKRTTYLSYELRGLVCEMDEAASRCDWSRRDDKTGTLITGTTMYWFTFTSDNRIRSIETIGSIHSVIPSRKAEPVG</sequence>
<reference evidence="2" key="1">
    <citation type="journal article" date="2015" name="Nature">
        <title>Complex archaea that bridge the gap between prokaryotes and eukaryotes.</title>
        <authorList>
            <person name="Spang A."/>
            <person name="Saw J.H."/>
            <person name="Jorgensen S.L."/>
            <person name="Zaremba-Niedzwiedzka K."/>
            <person name="Martijn J."/>
            <person name="Lind A.E."/>
            <person name="van Eijk R."/>
            <person name="Schleper C."/>
            <person name="Guy L."/>
            <person name="Ettema T.J."/>
        </authorList>
    </citation>
    <scope>NUCLEOTIDE SEQUENCE</scope>
</reference>
<accession>A0A0F9TN56</accession>
<evidence type="ECO:0000259" key="1">
    <source>
        <dbReference type="Pfam" id="PF12680"/>
    </source>
</evidence>
<protein>
    <recommendedName>
        <fullName evidence="1">SnoaL-like domain-containing protein</fullName>
    </recommendedName>
</protein>
<feature type="domain" description="SnoaL-like" evidence="1">
    <location>
        <begin position="11"/>
        <end position="128"/>
    </location>
</feature>